<dbReference type="EMBL" id="GBRD01006056">
    <property type="protein sequence ID" value="JAG59765.1"/>
    <property type="molecule type" value="Transcribed_RNA"/>
</dbReference>
<reference evidence="2" key="1">
    <citation type="submission" date="2014-09" db="EMBL/GenBank/DDBJ databases">
        <authorList>
            <person name="Magalhaes I.L.F."/>
            <person name="Oliveira U."/>
            <person name="Santos F.R."/>
            <person name="Vidigal T.H.D.A."/>
            <person name="Brescovit A.D."/>
            <person name="Santos A.J."/>
        </authorList>
    </citation>
    <scope>NUCLEOTIDE SEQUENCE</scope>
</reference>
<dbReference type="AlphaFoldDB" id="A0A0K8T3K8"/>
<sequence>MALVGTTKFHENLAGHTQPYSLSDDQSGIQSLKKRLSPSKFHKNSARISPNTHNYSASLSGELTPFQCVHYDDTRSNRHASQPPCPVDLLYHPKIKNPLGHLMMLTPGSLQTAW</sequence>
<name>A0A0K8T3K8_LYGHE</name>
<feature type="compositionally biased region" description="Polar residues" evidence="1">
    <location>
        <begin position="18"/>
        <end position="30"/>
    </location>
</feature>
<evidence type="ECO:0000256" key="1">
    <source>
        <dbReference type="SAM" id="MobiDB-lite"/>
    </source>
</evidence>
<proteinExistence type="predicted"/>
<evidence type="ECO:0000313" key="2">
    <source>
        <dbReference type="EMBL" id="JAG59765.1"/>
    </source>
</evidence>
<feature type="region of interest" description="Disordered" evidence="1">
    <location>
        <begin position="17"/>
        <end position="53"/>
    </location>
</feature>
<protein>
    <submittedName>
        <fullName evidence="2">Uncharacterized protein</fullName>
    </submittedName>
</protein>
<feature type="compositionally biased region" description="Basic residues" evidence="1">
    <location>
        <begin position="32"/>
        <end position="45"/>
    </location>
</feature>
<organism evidence="2">
    <name type="scientific">Lygus hesperus</name>
    <name type="common">Western plant bug</name>
    <dbReference type="NCBI Taxonomy" id="30085"/>
    <lineage>
        <taxon>Eukaryota</taxon>
        <taxon>Metazoa</taxon>
        <taxon>Ecdysozoa</taxon>
        <taxon>Arthropoda</taxon>
        <taxon>Hexapoda</taxon>
        <taxon>Insecta</taxon>
        <taxon>Pterygota</taxon>
        <taxon>Neoptera</taxon>
        <taxon>Paraneoptera</taxon>
        <taxon>Hemiptera</taxon>
        <taxon>Heteroptera</taxon>
        <taxon>Panheteroptera</taxon>
        <taxon>Cimicomorpha</taxon>
        <taxon>Miridae</taxon>
        <taxon>Mirini</taxon>
        <taxon>Lygus</taxon>
    </lineage>
</organism>
<accession>A0A0K8T3K8</accession>